<dbReference type="AlphaFoldDB" id="G0UAK5"/>
<organism evidence="2">
    <name type="scientific">Trypanosoma vivax (strain Y486)</name>
    <dbReference type="NCBI Taxonomy" id="1055687"/>
    <lineage>
        <taxon>Eukaryota</taxon>
        <taxon>Discoba</taxon>
        <taxon>Euglenozoa</taxon>
        <taxon>Kinetoplastea</taxon>
        <taxon>Metakinetoplastina</taxon>
        <taxon>Trypanosomatida</taxon>
        <taxon>Trypanosomatidae</taxon>
        <taxon>Trypanosoma</taxon>
        <taxon>Duttonella</taxon>
    </lineage>
</organism>
<proteinExistence type="predicted"/>
<reference evidence="2" key="1">
    <citation type="journal article" date="2012" name="Proc. Natl. Acad. Sci. U.S.A.">
        <title>Antigenic diversity is generated by distinct evolutionary mechanisms in African trypanosome species.</title>
        <authorList>
            <person name="Jackson A.P."/>
            <person name="Berry A."/>
            <person name="Aslett M."/>
            <person name="Allison H.C."/>
            <person name="Burton P."/>
            <person name="Vavrova-Anderson J."/>
            <person name="Brown R."/>
            <person name="Browne H."/>
            <person name="Corton N."/>
            <person name="Hauser H."/>
            <person name="Gamble J."/>
            <person name="Gilderthorp R."/>
            <person name="Marcello L."/>
            <person name="McQuillan J."/>
            <person name="Otto T.D."/>
            <person name="Quail M.A."/>
            <person name="Sanders M.J."/>
            <person name="van Tonder A."/>
            <person name="Ginger M.L."/>
            <person name="Field M.C."/>
            <person name="Barry J.D."/>
            <person name="Hertz-Fowler C."/>
            <person name="Berriman M."/>
        </authorList>
    </citation>
    <scope>NUCLEOTIDE SEQUENCE</scope>
    <source>
        <strain evidence="2">Y486</strain>
    </source>
</reference>
<dbReference type="VEuPathDB" id="TriTrypDB:TvY486_1103220"/>
<dbReference type="OMA" id="IYNEAMC"/>
<feature type="coiled-coil region" evidence="1">
    <location>
        <begin position="166"/>
        <end position="204"/>
    </location>
</feature>
<name>G0UAK5_TRYVY</name>
<evidence type="ECO:0000313" key="2">
    <source>
        <dbReference type="EMBL" id="CCC52838.1"/>
    </source>
</evidence>
<dbReference type="EMBL" id="HE573027">
    <property type="protein sequence ID" value="CCC52838.1"/>
    <property type="molecule type" value="Genomic_DNA"/>
</dbReference>
<sequence>MTEYKKLCSLLLQLREETSALVVACDDGGVEDAAKLHQRAVLIKSLIVDGRCRVVKLLRKAQEKDPNRQIYNERMCLLIEQLFEEFCDVVAVLFGDRAKGLILSEEGLPFEESLPLSWAEDCYDRHLILLAQSEAWRKRLANDLTELSSMEEEARALHVALEKQDYSLLLRQKRETEAQIQQLLDERRQAKWEAEKERREKEHEGLLSSSISSDAALAFTLLESVPEPFRRKLASHLLCLVRALRSTPEDFNIRHIRCSNLRVLTEYSHLSFCSECKTCGTLVSAVEVLLYVLGYRLHYSSLPVPPLISIMEANPAVRLPCGRLLSEHRVALIGFEDYSERLFVLNEPNPAEKPTEWMEWYARTEALMHRLEAASL</sequence>
<accession>G0UAK5</accession>
<keyword evidence="1" id="KW-0175">Coiled coil</keyword>
<gene>
    <name evidence="2" type="ORF">TVY486_1103220</name>
</gene>
<evidence type="ECO:0000256" key="1">
    <source>
        <dbReference type="SAM" id="Coils"/>
    </source>
</evidence>
<protein>
    <submittedName>
        <fullName evidence="2">Uncharacterized protein</fullName>
    </submittedName>
</protein>